<comment type="similarity">
    <text evidence="2">Belongs to the RRF family.</text>
</comment>
<keyword evidence="4" id="KW-0648">Protein biosynthesis</keyword>
<reference evidence="7 8" key="1">
    <citation type="journal article" date="2022" name="Nat. Plants">
        <title>Genomes of leafy and leafless Platanthera orchids illuminate the evolution of mycoheterotrophy.</title>
        <authorList>
            <person name="Li M.H."/>
            <person name="Liu K.W."/>
            <person name="Li Z."/>
            <person name="Lu H.C."/>
            <person name="Ye Q.L."/>
            <person name="Zhang D."/>
            <person name="Wang J.Y."/>
            <person name="Li Y.F."/>
            <person name="Zhong Z.M."/>
            <person name="Liu X."/>
            <person name="Yu X."/>
            <person name="Liu D.K."/>
            <person name="Tu X.D."/>
            <person name="Liu B."/>
            <person name="Hao Y."/>
            <person name="Liao X.Y."/>
            <person name="Jiang Y.T."/>
            <person name="Sun W.H."/>
            <person name="Chen J."/>
            <person name="Chen Y.Q."/>
            <person name="Ai Y."/>
            <person name="Zhai J.W."/>
            <person name="Wu S.S."/>
            <person name="Zhou Z."/>
            <person name="Hsiao Y.Y."/>
            <person name="Wu W.L."/>
            <person name="Chen Y.Y."/>
            <person name="Lin Y.F."/>
            <person name="Hsu J.L."/>
            <person name="Li C.Y."/>
            <person name="Wang Z.W."/>
            <person name="Zhao X."/>
            <person name="Zhong W.Y."/>
            <person name="Ma X.K."/>
            <person name="Ma L."/>
            <person name="Huang J."/>
            <person name="Chen G.Z."/>
            <person name="Huang M.Z."/>
            <person name="Huang L."/>
            <person name="Peng D.H."/>
            <person name="Luo Y.B."/>
            <person name="Zou S.Q."/>
            <person name="Chen S.P."/>
            <person name="Lan S."/>
            <person name="Tsai W.C."/>
            <person name="Van de Peer Y."/>
            <person name="Liu Z.J."/>
        </authorList>
    </citation>
    <scope>NUCLEOTIDE SEQUENCE [LARGE SCALE GENOMIC DNA]</scope>
    <source>
        <strain evidence="7">Lor288</strain>
    </source>
</reference>
<evidence type="ECO:0000256" key="4">
    <source>
        <dbReference type="ARBA" id="ARBA00022917"/>
    </source>
</evidence>
<dbReference type="InterPro" id="IPR002661">
    <property type="entry name" value="Ribosome_recyc_fac"/>
</dbReference>
<organism evidence="7 8">
    <name type="scientific">Platanthera guangdongensis</name>
    <dbReference type="NCBI Taxonomy" id="2320717"/>
    <lineage>
        <taxon>Eukaryota</taxon>
        <taxon>Viridiplantae</taxon>
        <taxon>Streptophyta</taxon>
        <taxon>Embryophyta</taxon>
        <taxon>Tracheophyta</taxon>
        <taxon>Spermatophyta</taxon>
        <taxon>Magnoliopsida</taxon>
        <taxon>Liliopsida</taxon>
        <taxon>Asparagales</taxon>
        <taxon>Orchidaceae</taxon>
        <taxon>Orchidoideae</taxon>
        <taxon>Orchideae</taxon>
        <taxon>Orchidinae</taxon>
        <taxon>Platanthera</taxon>
    </lineage>
</organism>
<name>A0ABR2LTC3_9ASPA</name>
<gene>
    <name evidence="7" type="ORF">KSP40_PGU021576</name>
</gene>
<dbReference type="PANTHER" id="PTHR20982">
    <property type="entry name" value="RIBOSOME RECYCLING FACTOR"/>
    <property type="match status" value="1"/>
</dbReference>
<keyword evidence="8" id="KW-1185">Reference proteome</keyword>
<dbReference type="EMBL" id="JBBWWR010000015">
    <property type="protein sequence ID" value="KAK8949955.1"/>
    <property type="molecule type" value="Genomic_DNA"/>
</dbReference>
<dbReference type="Pfam" id="PF01765">
    <property type="entry name" value="RRF"/>
    <property type="match status" value="1"/>
</dbReference>
<evidence type="ECO:0000256" key="1">
    <source>
        <dbReference type="ARBA" id="ARBA00002952"/>
    </source>
</evidence>
<evidence type="ECO:0000256" key="2">
    <source>
        <dbReference type="ARBA" id="ARBA00005912"/>
    </source>
</evidence>
<evidence type="ECO:0000313" key="7">
    <source>
        <dbReference type="EMBL" id="KAK8949955.1"/>
    </source>
</evidence>
<accession>A0ABR2LTC3</accession>
<proteinExistence type="inferred from homology"/>
<dbReference type="InterPro" id="IPR036191">
    <property type="entry name" value="RRF_sf"/>
</dbReference>
<evidence type="ECO:0000256" key="3">
    <source>
        <dbReference type="ARBA" id="ARBA00014063"/>
    </source>
</evidence>
<dbReference type="PANTHER" id="PTHR20982:SF3">
    <property type="entry name" value="MITOCHONDRIAL RIBOSOME RECYCLING FACTOR PSEUDO 1"/>
    <property type="match status" value="1"/>
</dbReference>
<dbReference type="Gene3D" id="1.10.132.20">
    <property type="entry name" value="Ribosome-recycling factor"/>
    <property type="match status" value="1"/>
</dbReference>
<dbReference type="SUPFAM" id="SSF55194">
    <property type="entry name" value="Ribosome recycling factor, RRF"/>
    <property type="match status" value="1"/>
</dbReference>
<evidence type="ECO:0000256" key="5">
    <source>
        <dbReference type="ARBA" id="ARBA00032397"/>
    </source>
</evidence>
<comment type="function">
    <text evidence="1">Responsible for the release of ribosomes from messenger RNA at the termination of chloroplastic protein biosynthesis.</text>
</comment>
<sequence length="57" mass="6050">MEAAIAAVSRELSKIRTGRASIGMLDHIIVEARGMKMSLNRVAVVSAVDAHSLSDTL</sequence>
<protein>
    <recommendedName>
        <fullName evidence="3">Ribosome-recycling factor, chloroplastic</fullName>
    </recommendedName>
    <alternativeName>
        <fullName evidence="5">Ribosome-releasing factor, chloroplastic</fullName>
    </alternativeName>
</protein>
<feature type="domain" description="Ribosome recycling factor" evidence="6">
    <location>
        <begin position="9"/>
        <end position="53"/>
    </location>
</feature>
<comment type="caution">
    <text evidence="7">The sequence shown here is derived from an EMBL/GenBank/DDBJ whole genome shotgun (WGS) entry which is preliminary data.</text>
</comment>
<dbReference type="InterPro" id="IPR023584">
    <property type="entry name" value="Ribosome_recyc_fac_dom"/>
</dbReference>
<evidence type="ECO:0000259" key="6">
    <source>
        <dbReference type="Pfam" id="PF01765"/>
    </source>
</evidence>
<dbReference type="Proteomes" id="UP001412067">
    <property type="component" value="Unassembled WGS sequence"/>
</dbReference>
<evidence type="ECO:0000313" key="8">
    <source>
        <dbReference type="Proteomes" id="UP001412067"/>
    </source>
</evidence>
<dbReference type="Gene3D" id="3.30.1360.40">
    <property type="match status" value="1"/>
</dbReference>